<keyword evidence="2" id="KW-1185">Reference proteome</keyword>
<organism evidence="1 2">
    <name type="scientific">Prymnesium parvum</name>
    <name type="common">Toxic golden alga</name>
    <dbReference type="NCBI Taxonomy" id="97485"/>
    <lineage>
        <taxon>Eukaryota</taxon>
        <taxon>Haptista</taxon>
        <taxon>Haptophyta</taxon>
        <taxon>Prymnesiophyceae</taxon>
        <taxon>Prymnesiales</taxon>
        <taxon>Prymnesiaceae</taxon>
        <taxon>Prymnesium</taxon>
    </lineage>
</organism>
<evidence type="ECO:0008006" key="3">
    <source>
        <dbReference type="Google" id="ProtNLM"/>
    </source>
</evidence>
<accession>A0AB34IVB3</accession>
<evidence type="ECO:0000313" key="2">
    <source>
        <dbReference type="Proteomes" id="UP001515480"/>
    </source>
</evidence>
<reference evidence="1 2" key="1">
    <citation type="journal article" date="2024" name="Science">
        <title>Giant polyketide synthase enzymes in the biosynthesis of giant marine polyether toxins.</title>
        <authorList>
            <person name="Fallon T.R."/>
            <person name="Shende V.V."/>
            <person name="Wierzbicki I.H."/>
            <person name="Pendleton A.L."/>
            <person name="Watervoot N.F."/>
            <person name="Auber R.P."/>
            <person name="Gonzalez D.J."/>
            <person name="Wisecaver J.H."/>
            <person name="Moore B.S."/>
        </authorList>
    </citation>
    <scope>NUCLEOTIDE SEQUENCE [LARGE SCALE GENOMIC DNA]</scope>
    <source>
        <strain evidence="1 2">12B1</strain>
    </source>
</reference>
<dbReference type="Proteomes" id="UP001515480">
    <property type="component" value="Unassembled WGS sequence"/>
</dbReference>
<proteinExistence type="predicted"/>
<gene>
    <name evidence="1" type="ORF">AB1Y20_008058</name>
</gene>
<comment type="caution">
    <text evidence="1">The sequence shown here is derived from an EMBL/GenBank/DDBJ whole genome shotgun (WGS) entry which is preliminary data.</text>
</comment>
<dbReference type="EMBL" id="JBGBPQ010000018">
    <property type="protein sequence ID" value="KAL1507208.1"/>
    <property type="molecule type" value="Genomic_DNA"/>
</dbReference>
<protein>
    <recommendedName>
        <fullName evidence="3">Peroxisomal membrane protein PEX16</fullName>
    </recommendedName>
</protein>
<sequence length="214" mass="23853">MVIQAINTAIPATGAGATEGHHGKPKTNKIVAIEAEEGDDRHVYDGYQYGWLDVREDGEDILKVAELDLDGRPTLTNMRHHFQILFQPPAVHNNGMESASVDMLHLIYLNVFKMLFSYTIHQNLPDAKKKLVRNYLKAASFYSYDAAADNSENPVMRWIGREVKKFIADAPIHLPFLLRLVAGMDRSVPSSWLVAWYLLGTLGRVGTIGSFGTG</sequence>
<dbReference type="AlphaFoldDB" id="A0AB34IVB3"/>
<name>A0AB34IVB3_PRYPA</name>
<evidence type="ECO:0000313" key="1">
    <source>
        <dbReference type="EMBL" id="KAL1507208.1"/>
    </source>
</evidence>